<proteinExistence type="predicted"/>
<gene>
    <name evidence="1" type="ORF">PLEI_1458</name>
</gene>
<accession>A0A0U1P5S3</accession>
<dbReference type="AlphaFoldDB" id="A0A0U1P5S3"/>
<dbReference type="Proteomes" id="UP000030675">
    <property type="component" value="Unassembled WGS sequence"/>
</dbReference>
<reference evidence="2" key="1">
    <citation type="submission" date="2012-12" db="EMBL/GenBank/DDBJ databases">
        <title>Genome Sequence of Photobacterium leiognathi lrivu.4.1.</title>
        <authorList>
            <person name="Urbanczyk H."/>
            <person name="Ogura Y."/>
            <person name="Hayashi T."/>
            <person name="Dunlap P.V."/>
        </authorList>
    </citation>
    <scope>NUCLEOTIDE SEQUENCE [LARGE SCALE GENOMIC DNA]</scope>
    <source>
        <strain evidence="2">lrivu.4.1</strain>
    </source>
</reference>
<organism evidence="1 2">
    <name type="scientific">Photobacterium leiognathi lrivu.4.1</name>
    <dbReference type="NCBI Taxonomy" id="1248232"/>
    <lineage>
        <taxon>Bacteria</taxon>
        <taxon>Pseudomonadati</taxon>
        <taxon>Pseudomonadota</taxon>
        <taxon>Gammaproteobacteria</taxon>
        <taxon>Vibrionales</taxon>
        <taxon>Vibrionaceae</taxon>
        <taxon>Photobacterium</taxon>
    </lineage>
</organism>
<name>A0A0U1P5S3_PHOLE</name>
<sequence length="81" mass="9051">MPTTIKDVAIDYLTKRFLEISERYMRGEKVSADDLDFADRLATKLSSLKASDLKPINAGGVSETTLDDLLNELEGEEENDQ</sequence>
<evidence type="ECO:0000313" key="1">
    <source>
        <dbReference type="EMBL" id="GAD29805.1"/>
    </source>
</evidence>
<protein>
    <submittedName>
        <fullName evidence="1">Uncharacterized protein</fullName>
    </submittedName>
</protein>
<dbReference type="HOGENOM" id="CLU_2570818_0_0_6"/>
<dbReference type="RefSeq" id="WP_023932324.1">
    <property type="nucleotide sequence ID" value="NZ_DF196819.1"/>
</dbReference>
<evidence type="ECO:0000313" key="2">
    <source>
        <dbReference type="Proteomes" id="UP000030675"/>
    </source>
</evidence>
<dbReference type="EMBL" id="DF196819">
    <property type="protein sequence ID" value="GAD29805.1"/>
    <property type="molecule type" value="Genomic_DNA"/>
</dbReference>